<gene>
    <name evidence="1" type="ORF">A2Y85_05435</name>
</gene>
<dbReference type="EMBL" id="MEUM01000108">
    <property type="protein sequence ID" value="OGC41388.1"/>
    <property type="molecule type" value="Genomic_DNA"/>
</dbReference>
<accession>A0A1F4U8U8</accession>
<protein>
    <recommendedName>
        <fullName evidence="3">FlgD Ig-like domain-containing protein</fullName>
    </recommendedName>
</protein>
<organism evidence="1 2">
    <name type="scientific">candidate division WOR-3 bacterium RBG_13_43_14</name>
    <dbReference type="NCBI Taxonomy" id="1802590"/>
    <lineage>
        <taxon>Bacteria</taxon>
        <taxon>Bacteria division WOR-3</taxon>
    </lineage>
</organism>
<evidence type="ECO:0000313" key="2">
    <source>
        <dbReference type="Proteomes" id="UP000177025"/>
    </source>
</evidence>
<evidence type="ECO:0008006" key="3">
    <source>
        <dbReference type="Google" id="ProtNLM"/>
    </source>
</evidence>
<name>A0A1F4U8U8_UNCW3</name>
<sequence length="449" mass="49152">MITLLGILFFSQLDHFGFSTISTPQTAGQAFTITVYAYDASNNIYPYNGPARVFASPGIQYGSLDINFTNGSWTGQFTATLADTYTISCQDYANPPHTGQSNTVVFNPNSAYQLLIIMPGQTYYPGIDSGKIGLASPQTAGVNFYTDIYETDRWANRVSSSDSIELTSSDSFAAVKPAQLLNGYVNLPYAIRTASSQRLFVIDLSIGAIRRDTSSYCSVYHAAYSRLLVLLPGESALPGDTSSSIVNTPGKSGLPQDQYEDDTFSVRIFAADSMWNQTSTNGGTINLYSDFSFSNPSPESLSNGEADFIVSFNNAGENQNIWADDYPVVSYRTYLDILSVIDTSVVTDSFLVYPNPLGIDHSSSMVFAYYLSAPCNILFNIYDPFGNLVYEQEIASGQNGAQTGINRLIWNGRNERGKRVAGGIYYAILKGWTHTATVFNRKIKVGVVW</sequence>
<dbReference type="Proteomes" id="UP000177025">
    <property type="component" value="Unassembled WGS sequence"/>
</dbReference>
<comment type="caution">
    <text evidence="1">The sequence shown here is derived from an EMBL/GenBank/DDBJ whole genome shotgun (WGS) entry which is preliminary data.</text>
</comment>
<proteinExistence type="predicted"/>
<evidence type="ECO:0000313" key="1">
    <source>
        <dbReference type="EMBL" id="OGC41388.1"/>
    </source>
</evidence>
<dbReference type="AlphaFoldDB" id="A0A1F4U8U8"/>
<reference evidence="1 2" key="1">
    <citation type="journal article" date="2016" name="Nat. Commun.">
        <title>Thousands of microbial genomes shed light on interconnected biogeochemical processes in an aquifer system.</title>
        <authorList>
            <person name="Anantharaman K."/>
            <person name="Brown C.T."/>
            <person name="Hug L.A."/>
            <person name="Sharon I."/>
            <person name="Castelle C.J."/>
            <person name="Probst A.J."/>
            <person name="Thomas B.C."/>
            <person name="Singh A."/>
            <person name="Wilkins M.J."/>
            <person name="Karaoz U."/>
            <person name="Brodie E.L."/>
            <person name="Williams K.H."/>
            <person name="Hubbard S.S."/>
            <person name="Banfield J.F."/>
        </authorList>
    </citation>
    <scope>NUCLEOTIDE SEQUENCE [LARGE SCALE GENOMIC DNA]</scope>
</reference>
<dbReference type="Gene3D" id="2.60.40.4070">
    <property type="match status" value="1"/>
</dbReference>